<sequence length="87" mass="10712">MESNNYFTWIYHIIIYYKKHYSYIIINSLYKQSSWLYREFLFPLKLRKWLSRDVIALYSHFKEDGNTTAGSHRINSENIFNFIISLF</sequence>
<proteinExistence type="predicted"/>
<comment type="caution">
    <text evidence="1">The sequence shown here is derived from an EMBL/GenBank/DDBJ whole genome shotgun (WGS) entry which is preliminary data.</text>
</comment>
<name>A0A846HUF6_CLOBO</name>
<evidence type="ECO:0000313" key="1">
    <source>
        <dbReference type="EMBL" id="NEZ90928.1"/>
    </source>
</evidence>
<evidence type="ECO:0000313" key="2">
    <source>
        <dbReference type="Proteomes" id="UP000473887"/>
    </source>
</evidence>
<gene>
    <name evidence="1" type="ORF">EXM69_02950</name>
</gene>
<reference evidence="1 2" key="1">
    <citation type="submission" date="2019-02" db="EMBL/GenBank/DDBJ databases">
        <title>Genome sequencing of Clostridium botulinum clinical isolates.</title>
        <authorList>
            <person name="Brunt J."/>
            <person name="Van Vliet A.H.M."/>
            <person name="Stringer S.C."/>
            <person name="Grant K.A."/>
            <person name="Carter A.C."/>
            <person name="Peck M.W."/>
        </authorList>
    </citation>
    <scope>NUCLEOTIDE SEQUENCE [LARGE SCALE GENOMIC DNA]</scope>
    <source>
        <strain evidence="1 2">H142660711</strain>
    </source>
</reference>
<organism evidence="1 2">
    <name type="scientific">Clostridium botulinum</name>
    <dbReference type="NCBI Taxonomy" id="1491"/>
    <lineage>
        <taxon>Bacteria</taxon>
        <taxon>Bacillati</taxon>
        <taxon>Bacillota</taxon>
        <taxon>Clostridia</taxon>
        <taxon>Eubacteriales</taxon>
        <taxon>Clostridiaceae</taxon>
        <taxon>Clostridium</taxon>
    </lineage>
</organism>
<dbReference type="EMBL" id="SGKC01000003">
    <property type="protein sequence ID" value="NEZ90928.1"/>
    <property type="molecule type" value="Genomic_DNA"/>
</dbReference>
<dbReference type="Proteomes" id="UP000473887">
    <property type="component" value="Unassembled WGS sequence"/>
</dbReference>
<accession>A0A846HUF6</accession>
<dbReference type="AlphaFoldDB" id="A0A846HUF6"/>
<protein>
    <submittedName>
        <fullName evidence="1">Uncharacterized protein</fullName>
    </submittedName>
</protein>